<dbReference type="Gene3D" id="3.90.420.10">
    <property type="entry name" value="Oxidoreductase, molybdopterin-binding domain"/>
    <property type="match status" value="1"/>
</dbReference>
<protein>
    <submittedName>
        <fullName evidence="3">Oxidoreductase</fullName>
    </submittedName>
</protein>
<dbReference type="InterPro" id="IPR000572">
    <property type="entry name" value="OxRdtase_Mopterin-bd_dom"/>
</dbReference>
<evidence type="ECO:0000256" key="1">
    <source>
        <dbReference type="SAM" id="SignalP"/>
    </source>
</evidence>
<name>A0A399J580_9RHOB</name>
<reference evidence="3 4" key="1">
    <citation type="submission" date="2018-08" db="EMBL/GenBank/DDBJ databases">
        <title>Pseudooceanicola sediminis CY03 in the family Rhodobacteracea.</title>
        <authorList>
            <person name="Zhang Y.-J."/>
        </authorList>
    </citation>
    <scope>NUCLEOTIDE SEQUENCE [LARGE SCALE GENOMIC DNA]</scope>
    <source>
        <strain evidence="3 4">CY03</strain>
    </source>
</reference>
<feature type="domain" description="Oxidoreductase molybdopterin-binding" evidence="2">
    <location>
        <begin position="63"/>
        <end position="132"/>
    </location>
</feature>
<feature type="chain" id="PRO_5017279826" evidence="1">
    <location>
        <begin position="24"/>
        <end position="159"/>
    </location>
</feature>
<organism evidence="3 4">
    <name type="scientific">Pseudooceanicola sediminis</name>
    <dbReference type="NCBI Taxonomy" id="2211117"/>
    <lineage>
        <taxon>Bacteria</taxon>
        <taxon>Pseudomonadati</taxon>
        <taxon>Pseudomonadota</taxon>
        <taxon>Alphaproteobacteria</taxon>
        <taxon>Rhodobacterales</taxon>
        <taxon>Paracoccaceae</taxon>
        <taxon>Pseudooceanicola</taxon>
    </lineage>
</organism>
<dbReference type="Proteomes" id="UP000265848">
    <property type="component" value="Unassembled WGS sequence"/>
</dbReference>
<dbReference type="SUPFAM" id="SSF56524">
    <property type="entry name" value="Oxidoreductase molybdopterin-binding domain"/>
    <property type="match status" value="1"/>
</dbReference>
<dbReference type="AlphaFoldDB" id="A0A399J580"/>
<accession>A0A399J580</accession>
<keyword evidence="4" id="KW-1185">Reference proteome</keyword>
<dbReference type="OrthoDB" id="9798763at2"/>
<proteinExistence type="predicted"/>
<keyword evidence="1" id="KW-0732">Signal</keyword>
<evidence type="ECO:0000313" key="4">
    <source>
        <dbReference type="Proteomes" id="UP000265848"/>
    </source>
</evidence>
<sequence length="159" mass="17643">MNICKRKTLIALVGFACAPLAAAASGEDILTVTLPDRVVGMTITQLEALPVTEFDTTTIWTEGAQHFRGVRMVDLLDHFGVTQGQVQLTAANDYSISVPVDDFTDDGAILAYQRNGKHMTLRTKGPLWLVYPYDSSPEYQSEVIYSNSIWQLDRITMID</sequence>
<gene>
    <name evidence="3" type="ORF">DL237_00320</name>
</gene>
<comment type="caution">
    <text evidence="3">The sequence shown here is derived from an EMBL/GenBank/DDBJ whole genome shotgun (WGS) entry which is preliminary data.</text>
</comment>
<dbReference type="RefSeq" id="WP_119397026.1">
    <property type="nucleotide sequence ID" value="NZ_QWJJ01000001.1"/>
</dbReference>
<feature type="signal peptide" evidence="1">
    <location>
        <begin position="1"/>
        <end position="23"/>
    </location>
</feature>
<dbReference type="EMBL" id="QWJJ01000001">
    <property type="protein sequence ID" value="RII40504.1"/>
    <property type="molecule type" value="Genomic_DNA"/>
</dbReference>
<evidence type="ECO:0000313" key="3">
    <source>
        <dbReference type="EMBL" id="RII40504.1"/>
    </source>
</evidence>
<dbReference type="Pfam" id="PF00174">
    <property type="entry name" value="Oxidored_molyb"/>
    <property type="match status" value="1"/>
</dbReference>
<dbReference type="InterPro" id="IPR036374">
    <property type="entry name" value="OxRdtase_Mopterin-bd_sf"/>
</dbReference>
<evidence type="ECO:0000259" key="2">
    <source>
        <dbReference type="Pfam" id="PF00174"/>
    </source>
</evidence>